<accession>W8BZL8</accession>
<organism evidence="1">
    <name type="scientific">Ceratitis capitata</name>
    <name type="common">Mediterranean fruit fly</name>
    <name type="synonym">Tephritis capitata</name>
    <dbReference type="NCBI Taxonomy" id="7213"/>
    <lineage>
        <taxon>Eukaryota</taxon>
        <taxon>Metazoa</taxon>
        <taxon>Ecdysozoa</taxon>
        <taxon>Arthropoda</taxon>
        <taxon>Hexapoda</taxon>
        <taxon>Insecta</taxon>
        <taxon>Pterygota</taxon>
        <taxon>Neoptera</taxon>
        <taxon>Endopterygota</taxon>
        <taxon>Diptera</taxon>
        <taxon>Brachycera</taxon>
        <taxon>Muscomorpha</taxon>
        <taxon>Tephritoidea</taxon>
        <taxon>Tephritidae</taxon>
        <taxon>Ceratitis</taxon>
        <taxon>Ceratitis</taxon>
    </lineage>
</organism>
<reference evidence="1" key="1">
    <citation type="submission" date="2013-07" db="EMBL/GenBank/DDBJ databases">
        <authorList>
            <person name="Geib S."/>
        </authorList>
    </citation>
    <scope>NUCLEOTIDE SEQUENCE</scope>
</reference>
<sequence length="125" mass="14173">MEEVLTLQYFKNLNIASIKKGETINNKYKIGIVTESTRSFIYIFLGNERLSSAIADNSKASIEDAAWQAYRVRSGHYPTDKRHHTRNRQNGDSASLLHGNVHQIAHSNNNMKAHLHNIGTQKLNV</sequence>
<dbReference type="EMBL" id="GAMC01001743">
    <property type="protein sequence ID" value="JAC04813.1"/>
    <property type="molecule type" value="mRNA"/>
</dbReference>
<protein>
    <submittedName>
        <fullName evidence="1">Uncharacterized protein</fullName>
    </submittedName>
</protein>
<name>W8BZL8_CERCA</name>
<evidence type="ECO:0000313" key="1">
    <source>
        <dbReference type="EMBL" id="JAC04813.1"/>
    </source>
</evidence>
<proteinExistence type="evidence at transcript level"/>
<dbReference type="AlphaFoldDB" id="W8BZL8"/>
<reference evidence="1" key="2">
    <citation type="journal article" date="2014" name="BMC Genomics">
        <title>A genomic perspective to assessing quality of mass-reared SIT flies used in Mediterranean fruit fly (Ceratitis capitata) eradication in California.</title>
        <authorList>
            <person name="Calla B."/>
            <person name="Hall B."/>
            <person name="Hou S."/>
            <person name="Geib S.M."/>
        </authorList>
    </citation>
    <scope>NUCLEOTIDE SEQUENCE</scope>
</reference>